<dbReference type="EMBL" id="AC191960">
    <property type="protein sequence ID" value="ABK57005.1"/>
    <property type="molecule type" value="Genomic_DNA"/>
</dbReference>
<reference evidence="1" key="1">
    <citation type="submission" date="2007-01" db="EMBL/GenBank/DDBJ databases">
        <title>Direct Submission.</title>
        <authorList>
            <person name="Desjardins C.A."/>
            <person name="Gundersen-Rindal D.E."/>
            <person name="Hostetler J.B."/>
            <person name="Tallon L.J."/>
            <person name="Utterback T.R."/>
            <person name="Fuester R.W."/>
            <person name="Schatz M.C."/>
            <person name="Pedroni M.J."/>
            <person name="Fadrosh D.W."/>
            <person name="Haas B.J."/>
            <person name="Toms B.S."/>
            <person name="Chen D."/>
            <person name="Nene V."/>
        </authorList>
    </citation>
    <scope>NUCLEOTIDE SEQUENCE</scope>
</reference>
<protein>
    <submittedName>
        <fullName evidence="1">Uncharacterized protein</fullName>
    </submittedName>
</protein>
<organism evidence="1">
    <name type="scientific">Glyptapanteles indiensis</name>
    <name type="common">Parasitoid wasp</name>
    <dbReference type="NCBI Taxonomy" id="92994"/>
    <lineage>
        <taxon>Eukaryota</taxon>
        <taxon>Metazoa</taxon>
        <taxon>Ecdysozoa</taxon>
        <taxon>Arthropoda</taxon>
        <taxon>Hexapoda</taxon>
        <taxon>Insecta</taxon>
        <taxon>Pterygota</taxon>
        <taxon>Neoptera</taxon>
        <taxon>Endopterygota</taxon>
        <taxon>Hymenoptera</taxon>
        <taxon>Apocrita</taxon>
        <taxon>Ichneumonoidea</taxon>
        <taxon>Braconidae</taxon>
        <taxon>Microgastrinae</taxon>
        <taxon>Glyptapanteles</taxon>
    </lineage>
</organism>
<evidence type="ECO:0000313" key="1">
    <source>
        <dbReference type="EMBL" id="ABK57005.1"/>
    </source>
</evidence>
<proteinExistence type="predicted"/>
<gene>
    <name evidence="1" type="ORF">GIP_L1_00190</name>
</gene>
<accession>A0JCU8</accession>
<dbReference type="AlphaFoldDB" id="A0JCU8"/>
<sequence length="197" mass="21949">MLYCHCDIKAIMLSTKTAVVLLVTIIKTSCTQPLSTGRNGYQNGKTTDSLIVNRSGNLNPVATDSSSYPSSYYLGLLNSQSSSDQTDGHRVESSLLSEILKHPGPVNIQTGNTYMTDRNFTDVFGSISQDTGHPESQVHTQDLRALENSQRRHHEELISEIAFLKDELQTIKIYLSTILQSQNTMTLALQKYNEIHK</sequence>
<name>A0JCU8_GLYIN</name>